<keyword evidence="1" id="KW-1133">Transmembrane helix</keyword>
<keyword evidence="3" id="KW-1185">Reference proteome</keyword>
<reference evidence="2 3" key="1">
    <citation type="journal article" date="2019" name="Int. J. Syst. Evol. Microbiol.">
        <title>The Global Catalogue of Microorganisms (GCM) 10K type strain sequencing project: providing services to taxonomists for standard genome sequencing and annotation.</title>
        <authorList>
            <consortium name="The Broad Institute Genomics Platform"/>
            <consortium name="The Broad Institute Genome Sequencing Center for Infectious Disease"/>
            <person name="Wu L."/>
            <person name="Ma J."/>
        </authorList>
    </citation>
    <scope>NUCLEOTIDE SEQUENCE [LARGE SCALE GENOMIC DNA]</scope>
    <source>
        <strain evidence="2 3">JCM 16227</strain>
    </source>
</reference>
<organism evidence="2 3">
    <name type="scientific">Gordonia cholesterolivorans</name>
    <dbReference type="NCBI Taxonomy" id="559625"/>
    <lineage>
        <taxon>Bacteria</taxon>
        <taxon>Bacillati</taxon>
        <taxon>Actinomycetota</taxon>
        <taxon>Actinomycetes</taxon>
        <taxon>Mycobacteriales</taxon>
        <taxon>Gordoniaceae</taxon>
        <taxon>Gordonia</taxon>
    </lineage>
</organism>
<evidence type="ECO:0000313" key="3">
    <source>
        <dbReference type="Proteomes" id="UP001501170"/>
    </source>
</evidence>
<evidence type="ECO:0000256" key="1">
    <source>
        <dbReference type="SAM" id="Phobius"/>
    </source>
</evidence>
<evidence type="ECO:0000313" key="2">
    <source>
        <dbReference type="EMBL" id="GAA2381012.1"/>
    </source>
</evidence>
<feature type="transmembrane region" description="Helical" evidence="1">
    <location>
        <begin position="12"/>
        <end position="31"/>
    </location>
</feature>
<proteinExistence type="predicted"/>
<keyword evidence="1" id="KW-0472">Membrane</keyword>
<comment type="caution">
    <text evidence="2">The sequence shown here is derived from an EMBL/GenBank/DDBJ whole genome shotgun (WGS) entry which is preliminary data.</text>
</comment>
<dbReference type="EMBL" id="BAAARB010000010">
    <property type="protein sequence ID" value="GAA2381012.1"/>
    <property type="molecule type" value="Genomic_DNA"/>
</dbReference>
<sequence length="238" mass="25167">MTEPAAKSAGGPAAGLRWAVVAVAAIALLAASRPFGPVALMVALAVALAVGLLAVSVPMPSRIAATARPAAPSPVSVEERWRRSAAHHDEVLSAYGSFELDPAMLLRYPGLWDLSAPAIIAFHDSLATAGELRTDRFPGDAAGERYIAAVTDLRSTWAAADRFARSTGTDDLDPADARDCRRALKLLAHADGARSQERAAYLQQVLTTVDRLTERGVVPQTERVRAGLTAQLRRAIEA</sequence>
<keyword evidence="1" id="KW-0812">Transmembrane</keyword>
<feature type="transmembrane region" description="Helical" evidence="1">
    <location>
        <begin position="38"/>
        <end position="59"/>
    </location>
</feature>
<dbReference type="Proteomes" id="UP001501170">
    <property type="component" value="Unassembled WGS sequence"/>
</dbReference>
<gene>
    <name evidence="2" type="ORF">GCM10009855_21320</name>
</gene>
<protein>
    <submittedName>
        <fullName evidence="2">Uncharacterized protein</fullName>
    </submittedName>
</protein>
<name>A0ABN3HJZ4_9ACTN</name>
<dbReference type="RefSeq" id="WP_006894854.1">
    <property type="nucleotide sequence ID" value="NZ_BAAARB010000010.1"/>
</dbReference>
<accession>A0ABN3HJZ4</accession>